<feature type="transmembrane region" description="Helical" evidence="1">
    <location>
        <begin position="470"/>
        <end position="492"/>
    </location>
</feature>
<keyword evidence="1" id="KW-0472">Membrane</keyword>
<dbReference type="Proteomes" id="UP000835052">
    <property type="component" value="Unassembled WGS sequence"/>
</dbReference>
<evidence type="ECO:0000313" key="2">
    <source>
        <dbReference type="EMBL" id="CAD6194880.1"/>
    </source>
</evidence>
<organism evidence="2 3">
    <name type="scientific">Caenorhabditis auriculariae</name>
    <dbReference type="NCBI Taxonomy" id="2777116"/>
    <lineage>
        <taxon>Eukaryota</taxon>
        <taxon>Metazoa</taxon>
        <taxon>Ecdysozoa</taxon>
        <taxon>Nematoda</taxon>
        <taxon>Chromadorea</taxon>
        <taxon>Rhabditida</taxon>
        <taxon>Rhabditina</taxon>
        <taxon>Rhabditomorpha</taxon>
        <taxon>Rhabditoidea</taxon>
        <taxon>Rhabditidae</taxon>
        <taxon>Peloderinae</taxon>
        <taxon>Caenorhabditis</taxon>
    </lineage>
</organism>
<evidence type="ECO:0000313" key="3">
    <source>
        <dbReference type="Proteomes" id="UP000835052"/>
    </source>
</evidence>
<name>A0A8S1HP13_9PELO</name>
<keyword evidence="3" id="KW-1185">Reference proteome</keyword>
<reference evidence="2" key="1">
    <citation type="submission" date="2020-10" db="EMBL/GenBank/DDBJ databases">
        <authorList>
            <person name="Kikuchi T."/>
        </authorList>
    </citation>
    <scope>NUCLEOTIDE SEQUENCE</scope>
    <source>
        <strain evidence="2">NKZ352</strain>
    </source>
</reference>
<keyword evidence="1" id="KW-1133">Transmembrane helix</keyword>
<dbReference type="EMBL" id="CAJGYM010000048">
    <property type="protein sequence ID" value="CAD6194880.1"/>
    <property type="molecule type" value="Genomic_DNA"/>
</dbReference>
<sequence length="964" mass="105816">MFSGAVGVKVMSISDCSKSSLTLTDDLYGANFTTVNGQPGKCTIKISMEVVYLKPRILLGAVGGNDYIKVTQNTPYRNLVYTLNADNSTSYNLPLAPADFSIEISISDPNYVIIIHSETFAPTEESVTAVAQPLATVVQAKTLTSRKILTFTADVPLSIRYADFGSSAILADAFNSMFVYEGFNYLGSMNDVINCPSDKPITSQGKSLSFINAAGGNFSGYGIVISQPNSLTNNVVIMQLPNVALNTIQHSLVLNPGEDKKLFQWVGNDYYTSIQTNYLVDYNFKSAAAKLTIYAGCLTQAVESLRIATITNDTAEDFTNLALQGDCRTYLLEQGSVSVITRYSYETVLYKYPNGHKGAIMSSYLTESPSTDESRNYLIQPADNSAVTVTYDFVTFDPTSPFSPSLTVTDYRSKQPEKNTTYIGSVPTTVTIGPSYQQFIVLKVPPKSKGLLVRFSVKTSSASGLLCCSMFLLALVISYLYTILFAVFGLLIARASAESSFDCTTKEITLNDRLIGHSFTNTKGTTAKCTVKVTLGADYLKPSLSIPNLKGADYILFIQNTPYRNLTFWYNSTKIPDDLGMLAPADFSLEISISDPGYSFVVQAKSFAPTYSVSYDVKIPRATVVHSELLVPRKLITFISNTGAPLSIRFANLGFQFPTSLWNMYVYEEKTYLGSLFEVLLAPHSQPLKSNGTNLSFINGDQSSFTSFAIVVAQPYGFPEDVEIRKIPSEKPGIQQEICRPVETSKVFHFIGGDFFDATKPNVLTGFQFSSDFASLTIYAGCITQPTESLRIATINPMNAKNFTNLALHGDCRTYFVEKGTVTVSANFSDPGTDSKVFDGQKGALMSSYLTEPPTCRRTKKINVTYDFALFDGSSAGLILTVSDYRSQTDIRNTTYTSANVPKSVTIGPSSKQSIYYSVPMNCNGFFGEVFGFCWRRPRGFRNEEFGLCYYRAGFLSLVVFLSN</sequence>
<keyword evidence="1" id="KW-0812">Transmembrane</keyword>
<accession>A0A8S1HP13</accession>
<protein>
    <submittedName>
        <fullName evidence="2">Uncharacterized protein</fullName>
    </submittedName>
</protein>
<evidence type="ECO:0000256" key="1">
    <source>
        <dbReference type="SAM" id="Phobius"/>
    </source>
</evidence>
<gene>
    <name evidence="2" type="ORF">CAUJ_LOCUS10799</name>
</gene>
<proteinExistence type="predicted"/>
<comment type="caution">
    <text evidence="2">The sequence shown here is derived from an EMBL/GenBank/DDBJ whole genome shotgun (WGS) entry which is preliminary data.</text>
</comment>
<dbReference type="AlphaFoldDB" id="A0A8S1HP13"/>